<keyword evidence="5 6" id="KW-0067">ATP-binding</keyword>
<dbReference type="Gene3D" id="1.10.510.10">
    <property type="entry name" value="Transferase(Phosphotransferase) domain 1"/>
    <property type="match status" value="1"/>
</dbReference>
<feature type="binding site" evidence="6">
    <location>
        <position position="190"/>
    </location>
    <ligand>
        <name>ATP</name>
        <dbReference type="ChEBI" id="CHEBI:30616"/>
    </ligand>
</feature>
<dbReference type="FunFam" id="3.30.200.20:FF:000042">
    <property type="entry name" value="Aurora kinase A"/>
    <property type="match status" value="1"/>
</dbReference>
<dbReference type="Proteomes" id="UP001150569">
    <property type="component" value="Unassembled WGS sequence"/>
</dbReference>
<dbReference type="PROSITE" id="PS50011">
    <property type="entry name" value="PROTEIN_KINASE_DOM"/>
    <property type="match status" value="1"/>
</dbReference>
<dbReference type="InterPro" id="IPR008271">
    <property type="entry name" value="Ser/Thr_kinase_AS"/>
</dbReference>
<dbReference type="SMART" id="SM00220">
    <property type="entry name" value="S_TKc"/>
    <property type="match status" value="1"/>
</dbReference>
<feature type="compositionally biased region" description="Basic and acidic residues" evidence="7">
    <location>
        <begin position="93"/>
        <end position="104"/>
    </location>
</feature>
<evidence type="ECO:0000256" key="7">
    <source>
        <dbReference type="SAM" id="MobiDB-lite"/>
    </source>
</evidence>
<feature type="compositionally biased region" description="Low complexity" evidence="7">
    <location>
        <begin position="937"/>
        <end position="955"/>
    </location>
</feature>
<dbReference type="GO" id="GO:0005524">
    <property type="term" value="F:ATP binding"/>
    <property type="evidence" value="ECO:0007669"/>
    <property type="project" value="UniProtKB-UniRule"/>
</dbReference>
<dbReference type="InterPro" id="IPR011009">
    <property type="entry name" value="Kinase-like_dom_sf"/>
</dbReference>
<name>A0A9W8DUG4_9FUNG</name>
<dbReference type="PROSITE" id="PS51985">
    <property type="entry name" value="CPB2"/>
    <property type="match status" value="1"/>
</dbReference>
<evidence type="ECO:0000256" key="5">
    <source>
        <dbReference type="ARBA" id="ARBA00022840"/>
    </source>
</evidence>
<evidence type="ECO:0000313" key="10">
    <source>
        <dbReference type="EMBL" id="KAJ1918327.1"/>
    </source>
</evidence>
<dbReference type="AlphaFoldDB" id="A0A9W8DUG4"/>
<dbReference type="PROSITE" id="PS00108">
    <property type="entry name" value="PROTEIN_KINASE_ST"/>
    <property type="match status" value="1"/>
</dbReference>
<evidence type="ECO:0000259" key="9">
    <source>
        <dbReference type="PROSITE" id="PS51985"/>
    </source>
</evidence>
<evidence type="ECO:0000256" key="3">
    <source>
        <dbReference type="ARBA" id="ARBA00022741"/>
    </source>
</evidence>
<dbReference type="OrthoDB" id="408964at2759"/>
<dbReference type="InterPro" id="IPR000719">
    <property type="entry name" value="Prot_kinase_dom"/>
</dbReference>
<dbReference type="InterPro" id="IPR017441">
    <property type="entry name" value="Protein_kinase_ATP_BS"/>
</dbReference>
<reference evidence="10" key="1">
    <citation type="submission" date="2022-07" db="EMBL/GenBank/DDBJ databases">
        <title>Phylogenomic reconstructions and comparative analyses of Kickxellomycotina fungi.</title>
        <authorList>
            <person name="Reynolds N.K."/>
            <person name="Stajich J.E."/>
            <person name="Barry K."/>
            <person name="Grigoriev I.V."/>
            <person name="Crous P."/>
            <person name="Smith M.E."/>
        </authorList>
    </citation>
    <scope>NUCLEOTIDE SEQUENCE</scope>
    <source>
        <strain evidence="10">RSA 861</strain>
    </source>
</reference>
<evidence type="ECO:0000259" key="8">
    <source>
        <dbReference type="PROSITE" id="PS50011"/>
    </source>
</evidence>
<gene>
    <name evidence="10" type="ORF">IWQ60_007528</name>
</gene>
<evidence type="ECO:0008006" key="12">
    <source>
        <dbReference type="Google" id="ProtNLM"/>
    </source>
</evidence>
<feature type="compositionally biased region" description="Basic and acidic residues" evidence="7">
    <location>
        <begin position="63"/>
        <end position="78"/>
    </location>
</feature>
<keyword evidence="2" id="KW-0808">Transferase</keyword>
<evidence type="ECO:0000256" key="1">
    <source>
        <dbReference type="ARBA" id="ARBA00022527"/>
    </source>
</evidence>
<comment type="caution">
    <text evidence="10">The sequence shown here is derived from an EMBL/GenBank/DDBJ whole genome shotgun (WGS) entry which is preliminary data.</text>
</comment>
<feature type="region of interest" description="Disordered" evidence="7">
    <location>
        <begin position="931"/>
        <end position="1047"/>
    </location>
</feature>
<protein>
    <recommendedName>
        <fullName evidence="12">Non-specific serine/threonine protein kinase</fullName>
    </recommendedName>
</protein>
<feature type="compositionally biased region" description="Low complexity" evidence="7">
    <location>
        <begin position="987"/>
        <end position="1001"/>
    </location>
</feature>
<feature type="domain" description="Cryptic POLO box 2 (CPB2)" evidence="9">
    <location>
        <begin position="702"/>
        <end position="916"/>
    </location>
</feature>
<accession>A0A9W8DUG4</accession>
<dbReference type="GO" id="GO:0005634">
    <property type="term" value="C:nucleus"/>
    <property type="evidence" value="ECO:0007669"/>
    <property type="project" value="TreeGrafter"/>
</dbReference>
<dbReference type="PANTHER" id="PTHR24345">
    <property type="entry name" value="SERINE/THREONINE-PROTEIN KINASE PLK"/>
    <property type="match status" value="1"/>
</dbReference>
<evidence type="ECO:0000256" key="2">
    <source>
        <dbReference type="ARBA" id="ARBA00022679"/>
    </source>
</evidence>
<feature type="compositionally biased region" description="Low complexity" evidence="7">
    <location>
        <begin position="1020"/>
        <end position="1033"/>
    </location>
</feature>
<evidence type="ECO:0000256" key="6">
    <source>
        <dbReference type="PROSITE-ProRule" id="PRU10141"/>
    </source>
</evidence>
<dbReference type="PANTHER" id="PTHR24345:SF91">
    <property type="entry name" value="SERINE_THREONINE-PROTEIN KINASE PLK4"/>
    <property type="match status" value="1"/>
</dbReference>
<feature type="region of interest" description="Disordered" evidence="7">
    <location>
        <begin position="1"/>
        <end position="159"/>
    </location>
</feature>
<dbReference type="GO" id="GO:0004674">
    <property type="term" value="F:protein serine/threonine kinase activity"/>
    <property type="evidence" value="ECO:0007669"/>
    <property type="project" value="UniProtKB-KW"/>
</dbReference>
<feature type="region of interest" description="Disordered" evidence="7">
    <location>
        <begin position="512"/>
        <end position="559"/>
    </location>
</feature>
<evidence type="ECO:0000313" key="11">
    <source>
        <dbReference type="Proteomes" id="UP001150569"/>
    </source>
</evidence>
<keyword evidence="4" id="KW-0418">Kinase</keyword>
<dbReference type="SUPFAM" id="SSF56112">
    <property type="entry name" value="Protein kinase-like (PK-like)"/>
    <property type="match status" value="1"/>
</dbReference>
<keyword evidence="1" id="KW-0723">Serine/threonine-protein kinase</keyword>
<evidence type="ECO:0000256" key="4">
    <source>
        <dbReference type="ARBA" id="ARBA00022777"/>
    </source>
</evidence>
<dbReference type="EMBL" id="JANBPT010000508">
    <property type="protein sequence ID" value="KAJ1918327.1"/>
    <property type="molecule type" value="Genomic_DNA"/>
</dbReference>
<proteinExistence type="predicted"/>
<feature type="region of interest" description="Disordered" evidence="7">
    <location>
        <begin position="764"/>
        <end position="841"/>
    </location>
</feature>
<dbReference type="Pfam" id="PF00069">
    <property type="entry name" value="Pkinase"/>
    <property type="match status" value="1"/>
</dbReference>
<feature type="domain" description="Protein kinase" evidence="8">
    <location>
        <begin position="158"/>
        <end position="450"/>
    </location>
</feature>
<sequence>MAYAARPGANWLPNDRPGGQIHRLGDLQVEEYEADDRYRRHYQAEADYQPPPPRPASHQPDTLPRRHPDVDRYDDHTRRPPAPESARLFSRGFNERLARLRADRQPSPPPLPAADYYGASRPPTRPAPTYDRPDSWPHPPTSATPYSAPPTGGGPADYQFHQLIGSGAFGRVYLARGLRGPYADHWVAIKRISKSTLTTSEMYTRLTQEIEIHWQIRHPHVVALYDYFEDDRYVYLVLEFGAQGELYGYLHRGLRRPLTESEARGVLYPLVHAVKYLHDRKVIHRDLKLGNILLTEDMKVKLCDFGLATRFDQTTTGGDVLAMGGGGEPRTMCGTPNYIAPEIWARRTYGPPSDMWSLGCLFVSFLLGRAPFGSAAAGHGDNDHDVGRDRHGRETRRFDPATIDDRTLQRLWSELPTDLSDAGFAMVRGLLKLNPDNRLTARQLLHHPFFHPSLPVVSLRFIREVAHSLPERATGGGGSDGNGGVMATAAGHLREPASARDLDAVYQALDRHAAGGGGVPQGHREPPAVSGTPTMTHDRLPPPPPQYPRDRREPPVARRAAAGRDAYPATLYDPVTVHGGPTTAPAPPSASILRTTAQRLNPYRKVTKKFTLEIRKDQRVMAHFYGDPVVLLLNARGTRLYICAKADMTKFLNAPNHPAEGTMPDLRHLAPQAQFATTDVPAQYLPAFTNLCSLIQRIRARTPRIVLGTPQARVELMENEPFGNARVMFHNGIVVTVDTVRRKVEFCVPQKGLPDSIHQFTLPKAARWPSADRTPGSSGDARKGVEGSEATLRRPTSAGRDATDLDDEDDEEGGSTGAGRPPCPTGSADGGGGGDEPLLLGASDLANGDPIGLARIRSEIPELLLPLYRHVVACYRQCLAIHVELGMVETRLGHHPKRDSAATTSSPRYPVGVKIVDMDIVPTDLARIFRRHGLDPDSTTRGSSSGSDTEPTRAALVERERGAAAAAAAVEPHTILPRPLPPVHDAVPLPSVPSSRRPLNSHGTSDLPGRTLLPPKTHGPPISSASTSAAPSTLHHGPPVGDFAHPRHQHHLPSVEEIVSQLTVQTGYRTYFIPQVGWCIQSTSTMMTIPPSDPNDHHPKHPVATGWLTTALAAATDAQPTAPVRHFILFFIDGILLLIDVQEQTVEWVDQSTADERGSRPPVREVYRIDETLPNLVKDRLGYFPVFRKGLDQPNALLL</sequence>
<keyword evidence="3 6" id="KW-0547">Nucleotide-binding</keyword>
<feature type="compositionally biased region" description="Acidic residues" evidence="7">
    <location>
        <begin position="804"/>
        <end position="813"/>
    </location>
</feature>
<dbReference type="InterPro" id="IPR033698">
    <property type="entry name" value="POLO_box_Plk4_2"/>
</dbReference>
<keyword evidence="11" id="KW-1185">Reference proteome</keyword>
<feature type="compositionally biased region" description="Basic and acidic residues" evidence="7">
    <location>
        <begin position="35"/>
        <end position="44"/>
    </location>
</feature>
<organism evidence="10 11">
    <name type="scientific">Tieghemiomyces parasiticus</name>
    <dbReference type="NCBI Taxonomy" id="78921"/>
    <lineage>
        <taxon>Eukaryota</taxon>
        <taxon>Fungi</taxon>
        <taxon>Fungi incertae sedis</taxon>
        <taxon>Zoopagomycota</taxon>
        <taxon>Kickxellomycotina</taxon>
        <taxon>Dimargaritomycetes</taxon>
        <taxon>Dimargaritales</taxon>
        <taxon>Dimargaritaceae</taxon>
        <taxon>Tieghemiomyces</taxon>
    </lineage>
</organism>
<dbReference type="PROSITE" id="PS00107">
    <property type="entry name" value="PROTEIN_KINASE_ATP"/>
    <property type="match status" value="1"/>
</dbReference>